<reference evidence="2" key="1">
    <citation type="submission" date="2006-10" db="EMBL/GenBank/DDBJ databases">
        <authorList>
            <person name="Amadeo P."/>
            <person name="Zhao Q."/>
            <person name="Wortman J."/>
            <person name="Fraser-Liggett C."/>
            <person name="Carlton J."/>
        </authorList>
    </citation>
    <scope>NUCLEOTIDE SEQUENCE</scope>
    <source>
        <strain evidence="2">G3</strain>
    </source>
</reference>
<dbReference type="AlphaFoldDB" id="A2EEY4"/>
<feature type="compositionally biased region" description="Polar residues" evidence="1">
    <location>
        <begin position="655"/>
        <end position="665"/>
    </location>
</feature>
<sequence>MSEIMNISAIIRQKNPEMLQILRCDDLISAYRMKTKDVMSFLVNEQSLLSIIRVFQETIDPNILCNISGLFTSTNTSLLKFLTLDKIYTEKILDFLANEVNPYNPRLVTSTVILSSAFNYWPQEMTTIFESSDVILPRLVSHIEKLPVFAFISTNLLKSPEQEAFPWFIYLCIMDEHGPGAIRPFHIRWQRNDYTRINAAQRCKAIELLIQFFKTCPNQYDFMKILTQSIPLFLTDASDETEKKLVFLLGNLLDKNDAIAKSAISVINSSMQATPLLQSAMQYISAKGIKMKSDDLQIMLYRYLHQTNHNNMLSNYLVNIIKNSITDEPELVESLNQIMSCAYKNFSSCSTLLMRGFKYAVFDTLDGLQYDPLSEDFSDRIMKKRDEIANYVYDKSFMQSIKKKSQRLVEPVFDAKVLWGSDCQCFSCSFSTVARLDHLTTHIKSPKGNRSKSPNIKFKGEDIGSPRSSSRDDMEIPKKLENDLRKQRGIKVTKKKRTNSDDAEKSQPNSEPPVRTSITRLIGDNVLMAIKAQAQEEKHEPPKVQISSSSSDDDLVFTLDDNNIFDFQLEQPPRKSDRKEKEVSIRKESSQKERIKVTERKEEKVTEKKEEKEKEREKSVENESSKEKGKETEIEENEKSKSENNENENDANDEITIQKNTSPNSVKGPPAPPIGQNIPHRPNVGSPHSKKRPLEIDTMLDRDPSPPPNLPISKPTLSLCTLSTFEYFLNDVDTKMVQTEVETDDRGVNPVQRYLKLSIEVFDPLGTTKDSMPSLQQRRSETEQLPKTQQSQKTIIISHKMNASMKKQKGIIQVPNSNNNVSQSQANPQIVTQIMPQMQQQMNQMQPMTPPMSMMSQMMMPAEDISEMYPRSPPARNPYFMMYEDPSVNQIPPKLQMKVKYDEKGIVPPKLPMNRKGVWDDSKIERPPRSSAQPPPPIVPVKSQQHTEFPI</sequence>
<feature type="compositionally biased region" description="Basic and acidic residues" evidence="1">
    <location>
        <begin position="458"/>
        <end position="486"/>
    </location>
</feature>
<organism evidence="2 3">
    <name type="scientific">Trichomonas vaginalis (strain ATCC PRA-98 / G3)</name>
    <dbReference type="NCBI Taxonomy" id="412133"/>
    <lineage>
        <taxon>Eukaryota</taxon>
        <taxon>Metamonada</taxon>
        <taxon>Parabasalia</taxon>
        <taxon>Trichomonadida</taxon>
        <taxon>Trichomonadidae</taxon>
        <taxon>Trichomonas</taxon>
    </lineage>
</organism>
<evidence type="ECO:0000256" key="1">
    <source>
        <dbReference type="SAM" id="MobiDB-lite"/>
    </source>
</evidence>
<dbReference type="RefSeq" id="XP_001321005.1">
    <property type="nucleotide sequence ID" value="XM_001320970.1"/>
</dbReference>
<feature type="compositionally biased region" description="Basic and acidic residues" evidence="1">
    <location>
        <begin position="917"/>
        <end position="928"/>
    </location>
</feature>
<dbReference type="InParanoid" id="A2EEY4"/>
<keyword evidence="3" id="KW-1185">Reference proteome</keyword>
<proteinExistence type="predicted"/>
<evidence type="ECO:0000313" key="3">
    <source>
        <dbReference type="Proteomes" id="UP000001542"/>
    </source>
</evidence>
<feature type="compositionally biased region" description="Basic and acidic residues" evidence="1">
    <location>
        <begin position="572"/>
        <end position="644"/>
    </location>
</feature>
<feature type="compositionally biased region" description="Polar residues" evidence="1">
    <location>
        <begin position="768"/>
        <end position="777"/>
    </location>
</feature>
<feature type="compositionally biased region" description="Basic residues" evidence="1">
    <location>
        <begin position="487"/>
        <end position="497"/>
    </location>
</feature>
<dbReference type="EMBL" id="DS113371">
    <property type="protein sequence ID" value="EAY08782.1"/>
    <property type="molecule type" value="Genomic_DNA"/>
</dbReference>
<accession>A2EEY4</accession>
<gene>
    <name evidence="2" type="ORF">TVAG_188690</name>
</gene>
<name>A2EEY4_TRIV3</name>
<feature type="region of interest" description="Disordered" evidence="1">
    <location>
        <begin position="767"/>
        <end position="792"/>
    </location>
</feature>
<dbReference type="VEuPathDB" id="TrichDB:TVAG_188690"/>
<feature type="region of interest" description="Disordered" evidence="1">
    <location>
        <begin position="443"/>
        <end position="517"/>
    </location>
</feature>
<dbReference type="OrthoDB" id="10672410at2759"/>
<protein>
    <submittedName>
        <fullName evidence="2">Uncharacterized protein</fullName>
    </submittedName>
</protein>
<reference evidence="2" key="2">
    <citation type="journal article" date="2007" name="Science">
        <title>Draft genome sequence of the sexually transmitted pathogen Trichomonas vaginalis.</title>
        <authorList>
            <person name="Carlton J.M."/>
            <person name="Hirt R.P."/>
            <person name="Silva J.C."/>
            <person name="Delcher A.L."/>
            <person name="Schatz M."/>
            <person name="Zhao Q."/>
            <person name="Wortman J.R."/>
            <person name="Bidwell S.L."/>
            <person name="Alsmark U.C.M."/>
            <person name="Besteiro S."/>
            <person name="Sicheritz-Ponten T."/>
            <person name="Noel C.J."/>
            <person name="Dacks J.B."/>
            <person name="Foster P.G."/>
            <person name="Simillion C."/>
            <person name="Van de Peer Y."/>
            <person name="Miranda-Saavedra D."/>
            <person name="Barton G.J."/>
            <person name="Westrop G.D."/>
            <person name="Mueller S."/>
            <person name="Dessi D."/>
            <person name="Fiori P.L."/>
            <person name="Ren Q."/>
            <person name="Paulsen I."/>
            <person name="Zhang H."/>
            <person name="Bastida-Corcuera F.D."/>
            <person name="Simoes-Barbosa A."/>
            <person name="Brown M.T."/>
            <person name="Hayes R.D."/>
            <person name="Mukherjee M."/>
            <person name="Okumura C.Y."/>
            <person name="Schneider R."/>
            <person name="Smith A.J."/>
            <person name="Vanacova S."/>
            <person name="Villalvazo M."/>
            <person name="Haas B.J."/>
            <person name="Pertea M."/>
            <person name="Feldblyum T.V."/>
            <person name="Utterback T.R."/>
            <person name="Shu C.L."/>
            <person name="Osoegawa K."/>
            <person name="de Jong P.J."/>
            <person name="Hrdy I."/>
            <person name="Horvathova L."/>
            <person name="Zubacova Z."/>
            <person name="Dolezal P."/>
            <person name="Malik S.B."/>
            <person name="Logsdon J.M. Jr."/>
            <person name="Henze K."/>
            <person name="Gupta A."/>
            <person name="Wang C.C."/>
            <person name="Dunne R.L."/>
            <person name="Upcroft J.A."/>
            <person name="Upcroft P."/>
            <person name="White O."/>
            <person name="Salzberg S.L."/>
            <person name="Tang P."/>
            <person name="Chiu C.-H."/>
            <person name="Lee Y.-S."/>
            <person name="Embley T.M."/>
            <person name="Coombs G.H."/>
            <person name="Mottram J.C."/>
            <person name="Tachezy J."/>
            <person name="Fraser-Liggett C.M."/>
            <person name="Johnson P.J."/>
        </authorList>
    </citation>
    <scope>NUCLEOTIDE SEQUENCE [LARGE SCALE GENOMIC DNA]</scope>
    <source>
        <strain evidence="2">G3</strain>
    </source>
</reference>
<dbReference type="Proteomes" id="UP000001542">
    <property type="component" value="Unassembled WGS sequence"/>
</dbReference>
<feature type="region of interest" description="Disordered" evidence="1">
    <location>
        <begin position="906"/>
        <end position="951"/>
    </location>
</feature>
<dbReference type="VEuPathDB" id="TrichDB:TVAGG3_0471910"/>
<dbReference type="KEGG" id="tva:4766689"/>
<feature type="region of interest" description="Disordered" evidence="1">
    <location>
        <begin position="534"/>
        <end position="691"/>
    </location>
</feature>
<evidence type="ECO:0000313" key="2">
    <source>
        <dbReference type="EMBL" id="EAY08782.1"/>
    </source>
</evidence>